<evidence type="ECO:0000256" key="16">
    <source>
        <dbReference type="SAM" id="Coils"/>
    </source>
</evidence>
<evidence type="ECO:0000256" key="6">
    <source>
        <dbReference type="ARBA" id="ARBA00022519"/>
    </source>
</evidence>
<dbReference type="SUPFAM" id="SSF52540">
    <property type="entry name" value="P-loop containing nucleoside triphosphate hydrolases"/>
    <property type="match status" value="1"/>
</dbReference>
<keyword evidence="5" id="KW-1003">Cell membrane</keyword>
<evidence type="ECO:0000256" key="5">
    <source>
        <dbReference type="ARBA" id="ARBA00022475"/>
    </source>
</evidence>
<evidence type="ECO:0000256" key="4">
    <source>
        <dbReference type="ARBA" id="ARBA00011903"/>
    </source>
</evidence>
<evidence type="ECO:0000256" key="8">
    <source>
        <dbReference type="ARBA" id="ARBA00022692"/>
    </source>
</evidence>
<feature type="coiled-coil region" evidence="16">
    <location>
        <begin position="166"/>
        <end position="200"/>
    </location>
</feature>
<dbReference type="GO" id="GO:0005886">
    <property type="term" value="C:plasma membrane"/>
    <property type="evidence" value="ECO:0007669"/>
    <property type="project" value="UniProtKB-SubCell"/>
</dbReference>
<keyword evidence="10 21" id="KW-0418">Kinase</keyword>
<keyword evidence="7 21" id="KW-0808">Transferase</keyword>
<dbReference type="InterPro" id="IPR050445">
    <property type="entry name" value="Bact_polysacc_biosynth/exp"/>
</dbReference>
<name>A0A858RHU7_9BACT</name>
<dbReference type="Proteomes" id="UP000501812">
    <property type="component" value="Chromosome"/>
</dbReference>
<evidence type="ECO:0000256" key="3">
    <source>
        <dbReference type="ARBA" id="ARBA00008883"/>
    </source>
</evidence>
<evidence type="ECO:0000313" key="21">
    <source>
        <dbReference type="EMBL" id="QJE96151.1"/>
    </source>
</evidence>
<dbReference type="InterPro" id="IPR005702">
    <property type="entry name" value="Wzc-like_C"/>
</dbReference>
<keyword evidence="12 18" id="KW-1133">Transmembrane helix</keyword>
<keyword evidence="14" id="KW-0829">Tyrosine-protein kinase</keyword>
<comment type="subcellular location">
    <subcellularLocation>
        <location evidence="1">Cell inner membrane</location>
        <topology evidence="1">Multi-pass membrane protein</topology>
    </subcellularLocation>
</comment>
<feature type="domain" description="AAA" evidence="20">
    <location>
        <begin position="497"/>
        <end position="639"/>
    </location>
</feature>
<evidence type="ECO:0000256" key="14">
    <source>
        <dbReference type="ARBA" id="ARBA00023137"/>
    </source>
</evidence>
<comment type="similarity">
    <text evidence="3">Belongs to the etk/wzc family.</text>
</comment>
<evidence type="ECO:0000256" key="9">
    <source>
        <dbReference type="ARBA" id="ARBA00022741"/>
    </source>
</evidence>
<dbReference type="GO" id="GO:0005524">
    <property type="term" value="F:ATP binding"/>
    <property type="evidence" value="ECO:0007669"/>
    <property type="project" value="UniProtKB-KW"/>
</dbReference>
<dbReference type="PANTHER" id="PTHR32309:SF13">
    <property type="entry name" value="FERRIC ENTEROBACTIN TRANSPORT PROTEIN FEPE"/>
    <property type="match status" value="1"/>
</dbReference>
<dbReference type="EC" id="2.7.10.2" evidence="4"/>
<comment type="similarity">
    <text evidence="2">Belongs to the CpsD/CapB family.</text>
</comment>
<evidence type="ECO:0000256" key="7">
    <source>
        <dbReference type="ARBA" id="ARBA00022679"/>
    </source>
</evidence>
<dbReference type="Pfam" id="PF02706">
    <property type="entry name" value="Wzz"/>
    <property type="match status" value="1"/>
</dbReference>
<keyword evidence="8 18" id="KW-0812">Transmembrane</keyword>
<evidence type="ECO:0000256" key="17">
    <source>
        <dbReference type="SAM" id="MobiDB-lite"/>
    </source>
</evidence>
<evidence type="ECO:0000259" key="20">
    <source>
        <dbReference type="Pfam" id="PF13614"/>
    </source>
</evidence>
<evidence type="ECO:0000256" key="1">
    <source>
        <dbReference type="ARBA" id="ARBA00004429"/>
    </source>
</evidence>
<keyword evidence="13 18" id="KW-0472">Membrane</keyword>
<dbReference type="AlphaFoldDB" id="A0A858RHU7"/>
<keyword evidence="11" id="KW-0067">ATP-binding</keyword>
<keyword evidence="16" id="KW-0175">Coiled coil</keyword>
<dbReference type="InterPro" id="IPR027417">
    <property type="entry name" value="P-loop_NTPase"/>
</dbReference>
<evidence type="ECO:0000256" key="18">
    <source>
        <dbReference type="SAM" id="Phobius"/>
    </source>
</evidence>
<reference evidence="21 22" key="1">
    <citation type="submission" date="2020-04" db="EMBL/GenBank/DDBJ databases">
        <title>Luteolibacter sp. G-1-1-1 isolated from soil.</title>
        <authorList>
            <person name="Dahal R.H."/>
        </authorList>
    </citation>
    <scope>NUCLEOTIDE SEQUENCE [LARGE SCALE GENOMIC DNA]</scope>
    <source>
        <strain evidence="21 22">G-1-1-1</strain>
    </source>
</reference>
<evidence type="ECO:0000259" key="19">
    <source>
        <dbReference type="Pfam" id="PF02706"/>
    </source>
</evidence>
<dbReference type="Pfam" id="PF13614">
    <property type="entry name" value="AAA_31"/>
    <property type="match status" value="1"/>
</dbReference>
<accession>A0A858RHU7</accession>
<keyword evidence="22" id="KW-1185">Reference proteome</keyword>
<protein>
    <recommendedName>
        <fullName evidence="4">non-specific protein-tyrosine kinase</fullName>
        <ecNumber evidence="4">2.7.10.2</ecNumber>
    </recommendedName>
</protein>
<evidence type="ECO:0000256" key="10">
    <source>
        <dbReference type="ARBA" id="ARBA00022777"/>
    </source>
</evidence>
<feature type="transmembrane region" description="Helical" evidence="18">
    <location>
        <begin position="21"/>
        <end position="42"/>
    </location>
</feature>
<evidence type="ECO:0000256" key="15">
    <source>
        <dbReference type="ARBA" id="ARBA00051245"/>
    </source>
</evidence>
<dbReference type="RefSeq" id="WP_169454552.1">
    <property type="nucleotide sequence ID" value="NZ_CP051774.1"/>
</dbReference>
<dbReference type="InterPro" id="IPR003856">
    <property type="entry name" value="LPS_length_determ_N"/>
</dbReference>
<dbReference type="InterPro" id="IPR025669">
    <property type="entry name" value="AAA_dom"/>
</dbReference>
<dbReference type="GO" id="GO:0004715">
    <property type="term" value="F:non-membrane spanning protein tyrosine kinase activity"/>
    <property type="evidence" value="ECO:0007669"/>
    <property type="project" value="UniProtKB-EC"/>
</dbReference>
<evidence type="ECO:0000256" key="13">
    <source>
        <dbReference type="ARBA" id="ARBA00023136"/>
    </source>
</evidence>
<sequence length="720" mass="80427">MNQSEANLHAIDYWQVIKNRYGVILLTFLLVFMTALVITYVMPKKYESKAVVQVRPKGTSANLIPGTGDNNRAAMEMGQTFFPTEFEVIRAQKTLDKAIEDLDLVNKWNSEPEAVRRTLRSIVDAENIRGTALIEIRVRYSDPKDAQAIAKAVSEAYRERRTKQQSEFAVQAMEQLRRAVQQQEDAVEDKRKLLSQIIRQEKIIYQGDQSLFQGSGGFNEADDAENATKAFLALEQDKIQLESQIETLLKYDGEQLLNYAGGLGLPDNIIPTLLPQYQEQKREFEGMKSSGLGSRHPTVEGQAAIIDKMQQDLVEAVANLREILKAKLELAKEQSLKLEARMNEKKDGAIKKGIANQAFVDAKNDFETSQRLLEQLKIKQISEEMNQKVIEEPIIIHEEPTLSQVPVSPNIKLNLALGAVVGLIFGVGVAFFLEYLDTSVKTLEDVERYLQVPVLAVIPKDVGVLYKQSGMSPDAEAYRILRTNIEFNRKNPEDNAITVVSGGAGEGKSTTLVNLAYICAQGGYTTLMIDADLRRPRLHTFFDINNSVGLTNYLTTELMLEDVILQTPVDNLYFMPSGILPADAAGILNSRRMSELIQDVKQRFDLVLVDSPPILGVSDASVLASEVDLTMIVVQHRKLPRNMLLRVKQAVENVGGHVIGVVLNNVDVRSDSQYQYYTSYYTYYAPAESQAPAPSSSPNQPAAQRPSSRSSKDDSKQDLY</sequence>
<dbReference type="EMBL" id="CP051774">
    <property type="protein sequence ID" value="QJE96151.1"/>
    <property type="molecule type" value="Genomic_DNA"/>
</dbReference>
<comment type="catalytic activity">
    <reaction evidence="15">
        <text>L-tyrosyl-[protein] + ATP = O-phospho-L-tyrosyl-[protein] + ADP + H(+)</text>
        <dbReference type="Rhea" id="RHEA:10596"/>
        <dbReference type="Rhea" id="RHEA-COMP:10136"/>
        <dbReference type="Rhea" id="RHEA-COMP:20101"/>
        <dbReference type="ChEBI" id="CHEBI:15378"/>
        <dbReference type="ChEBI" id="CHEBI:30616"/>
        <dbReference type="ChEBI" id="CHEBI:46858"/>
        <dbReference type="ChEBI" id="CHEBI:61978"/>
        <dbReference type="ChEBI" id="CHEBI:456216"/>
        <dbReference type="EC" id="2.7.10.2"/>
    </reaction>
</comment>
<keyword evidence="9" id="KW-0547">Nucleotide-binding</keyword>
<evidence type="ECO:0000256" key="12">
    <source>
        <dbReference type="ARBA" id="ARBA00022989"/>
    </source>
</evidence>
<gene>
    <name evidence="21" type="ORF">HHL09_10250</name>
</gene>
<evidence type="ECO:0000256" key="2">
    <source>
        <dbReference type="ARBA" id="ARBA00007316"/>
    </source>
</evidence>
<dbReference type="KEGG" id="luo:HHL09_10250"/>
<feature type="region of interest" description="Disordered" evidence="17">
    <location>
        <begin position="688"/>
        <end position="720"/>
    </location>
</feature>
<dbReference type="PANTHER" id="PTHR32309">
    <property type="entry name" value="TYROSINE-PROTEIN KINASE"/>
    <property type="match status" value="1"/>
</dbReference>
<organism evidence="21 22">
    <name type="scientific">Luteolibacter luteus</name>
    <dbReference type="NCBI Taxonomy" id="2728835"/>
    <lineage>
        <taxon>Bacteria</taxon>
        <taxon>Pseudomonadati</taxon>
        <taxon>Verrucomicrobiota</taxon>
        <taxon>Verrucomicrobiia</taxon>
        <taxon>Verrucomicrobiales</taxon>
        <taxon>Verrucomicrobiaceae</taxon>
        <taxon>Luteolibacter</taxon>
    </lineage>
</organism>
<proteinExistence type="inferred from homology"/>
<feature type="domain" description="Polysaccharide chain length determinant N-terminal" evidence="19">
    <location>
        <begin position="13"/>
        <end position="102"/>
    </location>
</feature>
<feature type="compositionally biased region" description="Basic and acidic residues" evidence="17">
    <location>
        <begin position="710"/>
        <end position="720"/>
    </location>
</feature>
<keyword evidence="6" id="KW-0997">Cell inner membrane</keyword>
<dbReference type="NCBIfam" id="TIGR01007">
    <property type="entry name" value="eps_fam"/>
    <property type="match status" value="1"/>
</dbReference>
<dbReference type="CDD" id="cd05387">
    <property type="entry name" value="BY-kinase"/>
    <property type="match status" value="1"/>
</dbReference>
<dbReference type="Gene3D" id="3.40.50.300">
    <property type="entry name" value="P-loop containing nucleotide triphosphate hydrolases"/>
    <property type="match status" value="1"/>
</dbReference>
<feature type="compositionally biased region" description="Low complexity" evidence="17">
    <location>
        <begin position="688"/>
        <end position="709"/>
    </location>
</feature>
<evidence type="ECO:0000313" key="22">
    <source>
        <dbReference type="Proteomes" id="UP000501812"/>
    </source>
</evidence>
<feature type="coiled-coil region" evidence="16">
    <location>
        <begin position="306"/>
        <end position="341"/>
    </location>
</feature>
<evidence type="ECO:0000256" key="11">
    <source>
        <dbReference type="ARBA" id="ARBA00022840"/>
    </source>
</evidence>